<keyword evidence="9" id="KW-0560">Oxidoreductase</keyword>
<reference evidence="9" key="1">
    <citation type="submission" date="2024-05" db="EMBL/GenBank/DDBJ databases">
        <authorList>
            <person name="Cai S.Y."/>
            <person name="Jin L.M."/>
            <person name="Li H.R."/>
        </authorList>
    </citation>
    <scope>NUCLEOTIDE SEQUENCE</scope>
    <source>
        <strain evidence="9">A5-74</strain>
    </source>
</reference>
<name>A0AAU8DJR2_9ACTN</name>
<keyword evidence="4 8" id="KW-0812">Transmembrane</keyword>
<feature type="region of interest" description="Disordered" evidence="7">
    <location>
        <begin position="100"/>
        <end position="120"/>
    </location>
</feature>
<dbReference type="AlphaFoldDB" id="A0AAU8DJR2"/>
<dbReference type="InterPro" id="IPR039428">
    <property type="entry name" value="NUOK/Mnh_C1-like"/>
</dbReference>
<evidence type="ECO:0000256" key="4">
    <source>
        <dbReference type="ARBA" id="ARBA00022692"/>
    </source>
</evidence>
<protein>
    <submittedName>
        <fullName evidence="9">NADH-quinone oxidoreductase subunit K</fullName>
        <ecNumber evidence="9">1.6.5.9</ecNumber>
    </submittedName>
</protein>
<feature type="transmembrane region" description="Helical" evidence="8">
    <location>
        <begin position="6"/>
        <end position="23"/>
    </location>
</feature>
<keyword evidence="3" id="KW-1003">Cell membrane</keyword>
<evidence type="ECO:0000256" key="5">
    <source>
        <dbReference type="ARBA" id="ARBA00022989"/>
    </source>
</evidence>
<dbReference type="EMBL" id="CP159218">
    <property type="protein sequence ID" value="XCG62445.1"/>
    <property type="molecule type" value="Genomic_DNA"/>
</dbReference>
<gene>
    <name evidence="9" type="ORF">ABLG96_14445</name>
</gene>
<dbReference type="PANTHER" id="PTHR34583">
    <property type="entry name" value="ANTIPORTER SUBUNIT MNHC2-RELATED"/>
    <property type="match status" value="1"/>
</dbReference>
<dbReference type="EC" id="1.6.5.9" evidence="9"/>
<dbReference type="PANTHER" id="PTHR34583:SF2">
    <property type="entry name" value="ANTIPORTER SUBUNIT MNHC2-RELATED"/>
    <property type="match status" value="1"/>
</dbReference>
<proteinExistence type="inferred from homology"/>
<evidence type="ECO:0000313" key="9">
    <source>
        <dbReference type="EMBL" id="XCG62445.1"/>
    </source>
</evidence>
<dbReference type="GO" id="GO:0005886">
    <property type="term" value="C:plasma membrane"/>
    <property type="evidence" value="ECO:0007669"/>
    <property type="project" value="UniProtKB-SubCell"/>
</dbReference>
<keyword evidence="6 8" id="KW-0472">Membrane</keyword>
<dbReference type="Pfam" id="PF00420">
    <property type="entry name" value="Oxidored_q2"/>
    <property type="match status" value="1"/>
</dbReference>
<keyword evidence="5 8" id="KW-1133">Transmembrane helix</keyword>
<evidence type="ECO:0000256" key="8">
    <source>
        <dbReference type="SAM" id="Phobius"/>
    </source>
</evidence>
<evidence type="ECO:0000256" key="6">
    <source>
        <dbReference type="ARBA" id="ARBA00023136"/>
    </source>
</evidence>
<evidence type="ECO:0000256" key="1">
    <source>
        <dbReference type="ARBA" id="ARBA00004651"/>
    </source>
</evidence>
<evidence type="ECO:0000256" key="7">
    <source>
        <dbReference type="SAM" id="MobiDB-lite"/>
    </source>
</evidence>
<dbReference type="RefSeq" id="WP_353648060.1">
    <property type="nucleotide sequence ID" value="NZ_CP159218.1"/>
</dbReference>
<dbReference type="GO" id="GO:0050136">
    <property type="term" value="F:NADH dehydrogenase (quinone) (non-electrogenic) activity"/>
    <property type="evidence" value="ECO:0007669"/>
    <property type="project" value="UniProtKB-EC"/>
</dbReference>
<feature type="transmembrane region" description="Helical" evidence="8">
    <location>
        <begin position="30"/>
        <end position="49"/>
    </location>
</feature>
<dbReference type="Gene3D" id="1.10.287.3510">
    <property type="match status" value="1"/>
</dbReference>
<organism evidence="9">
    <name type="scientific">Nakamurella sp. A5-74</name>
    <dbReference type="NCBI Taxonomy" id="3158264"/>
    <lineage>
        <taxon>Bacteria</taxon>
        <taxon>Bacillati</taxon>
        <taxon>Actinomycetota</taxon>
        <taxon>Actinomycetes</taxon>
        <taxon>Nakamurellales</taxon>
        <taxon>Nakamurellaceae</taxon>
        <taxon>Nakamurella</taxon>
    </lineage>
</organism>
<evidence type="ECO:0000256" key="2">
    <source>
        <dbReference type="ARBA" id="ARBA00010388"/>
    </source>
</evidence>
<dbReference type="InterPro" id="IPR050601">
    <property type="entry name" value="CPA3_antiporter_subunitC"/>
</dbReference>
<accession>A0AAU8DJR2</accession>
<evidence type="ECO:0000256" key="3">
    <source>
        <dbReference type="ARBA" id="ARBA00022475"/>
    </source>
</evidence>
<sequence>MTANVVFAGLIGVLFASGVYLMLSRNLIRVLLGFLLIGHGANLLLLSAGRSGSAPIVGEDGVSADPIPQALVLTSIVITFAISCFLLAMIYRNYQLTRKNEVPDDPDDIAVDEMSGGGDE</sequence>
<comment type="similarity">
    <text evidence="2">Belongs to the CPA3 antiporters (TC 2.A.63) subunit C family.</text>
</comment>
<comment type="subcellular location">
    <subcellularLocation>
        <location evidence="1">Cell membrane</location>
        <topology evidence="1">Multi-pass membrane protein</topology>
    </subcellularLocation>
</comment>
<feature type="transmembrane region" description="Helical" evidence="8">
    <location>
        <begin position="69"/>
        <end position="91"/>
    </location>
</feature>